<reference evidence="1 2" key="1">
    <citation type="journal article" date="2016" name="Nat. Commun.">
        <title>Thousands of microbial genomes shed light on interconnected biogeochemical processes in an aquifer system.</title>
        <authorList>
            <person name="Anantharaman K."/>
            <person name="Brown C.T."/>
            <person name="Hug L.A."/>
            <person name="Sharon I."/>
            <person name="Castelle C.J."/>
            <person name="Probst A.J."/>
            <person name="Thomas B.C."/>
            <person name="Singh A."/>
            <person name="Wilkins M.J."/>
            <person name="Karaoz U."/>
            <person name="Brodie E.L."/>
            <person name="Williams K.H."/>
            <person name="Hubbard S.S."/>
            <person name="Banfield J.F."/>
        </authorList>
    </citation>
    <scope>NUCLEOTIDE SEQUENCE [LARGE SCALE GENOMIC DNA]</scope>
</reference>
<evidence type="ECO:0000313" key="1">
    <source>
        <dbReference type="EMBL" id="OGE09131.1"/>
    </source>
</evidence>
<evidence type="ECO:0000313" key="2">
    <source>
        <dbReference type="Proteomes" id="UP000179227"/>
    </source>
</evidence>
<dbReference type="STRING" id="1797729.A3A60_01105"/>
<dbReference type="EMBL" id="MFBS01000024">
    <property type="protein sequence ID" value="OGE09131.1"/>
    <property type="molecule type" value="Genomic_DNA"/>
</dbReference>
<comment type="caution">
    <text evidence="1">The sequence shown here is derived from an EMBL/GenBank/DDBJ whole genome shotgun (WGS) entry which is preliminary data.</text>
</comment>
<dbReference type="Proteomes" id="UP000179227">
    <property type="component" value="Unassembled WGS sequence"/>
</dbReference>
<organism evidence="1 2">
    <name type="scientific">Candidatus Curtissbacteria bacterium RIFCSPLOWO2_01_FULL_42_26</name>
    <dbReference type="NCBI Taxonomy" id="1797729"/>
    <lineage>
        <taxon>Bacteria</taxon>
        <taxon>Candidatus Curtissiibacteriota</taxon>
    </lineage>
</organism>
<protein>
    <submittedName>
        <fullName evidence="1">Uncharacterized protein</fullName>
    </submittedName>
</protein>
<gene>
    <name evidence="1" type="ORF">A3A60_01105</name>
</gene>
<proteinExistence type="predicted"/>
<name>A0A1F5HYC5_9BACT</name>
<accession>A0A1F5HYC5</accession>
<dbReference type="AlphaFoldDB" id="A0A1F5HYC5"/>
<sequence length="205" mass="22649">MTQEQRPAIDPAILNQLGVDTSTVTQETTDNLAESYLLSRVFKSGYALYYDLLAGKNIKSIETLCELQMAHFFSERGINVAEADTAIHRIIFDEPVNRGVDFLKNLKSALDSQIETPQNITRKQLQSIAEGFAHAALSARDYELSIQALDIFSPNGILDNQKYMDMLKQYINGDQTTGLLVAATIQRLEGKRAQSSSTASSPAES</sequence>